<keyword evidence="4" id="KW-0963">Cytoplasm</keyword>
<evidence type="ECO:0000256" key="1">
    <source>
        <dbReference type="ARBA" id="ARBA00005525"/>
    </source>
</evidence>
<name>A0ABW2Y3I3_9BIFI</name>
<feature type="domain" description="Pyrroline-5-carboxylate reductase dimerisation" evidence="7">
    <location>
        <begin position="165"/>
        <end position="260"/>
    </location>
</feature>
<dbReference type="HAMAP" id="MF_01925">
    <property type="entry name" value="P5C_reductase"/>
    <property type="match status" value="1"/>
</dbReference>
<gene>
    <name evidence="4 8" type="primary">proC</name>
    <name evidence="8" type="ORF">ACFQY8_03620</name>
</gene>
<proteinExistence type="inferred from homology"/>
<dbReference type="PANTHER" id="PTHR11645:SF0">
    <property type="entry name" value="PYRROLINE-5-CARBOXYLATE REDUCTASE 3"/>
    <property type="match status" value="1"/>
</dbReference>
<dbReference type="PANTHER" id="PTHR11645">
    <property type="entry name" value="PYRROLINE-5-CARBOXYLATE REDUCTASE"/>
    <property type="match status" value="1"/>
</dbReference>
<reference evidence="9" key="1">
    <citation type="journal article" date="2019" name="Int. J. Syst. Evol. Microbiol.">
        <title>The Global Catalogue of Microorganisms (GCM) 10K type strain sequencing project: providing services to taxonomists for standard genome sequencing and annotation.</title>
        <authorList>
            <consortium name="The Broad Institute Genomics Platform"/>
            <consortium name="The Broad Institute Genome Sequencing Center for Infectious Disease"/>
            <person name="Wu L."/>
            <person name="Ma J."/>
        </authorList>
    </citation>
    <scope>NUCLEOTIDE SEQUENCE [LARGE SCALE GENOMIC DNA]</scope>
    <source>
        <strain evidence="9">CCM 8604</strain>
    </source>
</reference>
<comment type="similarity">
    <text evidence="1 4">Belongs to the pyrroline-5-carboxylate reductase family.</text>
</comment>
<dbReference type="InterPro" id="IPR008927">
    <property type="entry name" value="6-PGluconate_DH-like_C_sf"/>
</dbReference>
<dbReference type="InterPro" id="IPR000304">
    <property type="entry name" value="Pyrroline-COOH_reductase"/>
</dbReference>
<comment type="catalytic activity">
    <reaction evidence="4">
        <text>L-proline + NAD(+) = (S)-1-pyrroline-5-carboxylate + NADH + 2 H(+)</text>
        <dbReference type="Rhea" id="RHEA:14105"/>
        <dbReference type="ChEBI" id="CHEBI:15378"/>
        <dbReference type="ChEBI" id="CHEBI:17388"/>
        <dbReference type="ChEBI" id="CHEBI:57540"/>
        <dbReference type="ChEBI" id="CHEBI:57945"/>
        <dbReference type="ChEBI" id="CHEBI:60039"/>
        <dbReference type="EC" id="1.5.1.2"/>
    </reaction>
</comment>
<evidence type="ECO:0000256" key="2">
    <source>
        <dbReference type="ARBA" id="ARBA00022857"/>
    </source>
</evidence>
<dbReference type="Pfam" id="PF03807">
    <property type="entry name" value="F420_oxidored"/>
    <property type="match status" value="1"/>
</dbReference>
<dbReference type="NCBIfam" id="TIGR00112">
    <property type="entry name" value="proC"/>
    <property type="match status" value="1"/>
</dbReference>
<accession>A0ABW2Y3I3</accession>
<evidence type="ECO:0000313" key="9">
    <source>
        <dbReference type="Proteomes" id="UP001597036"/>
    </source>
</evidence>
<comment type="subcellular location">
    <subcellularLocation>
        <location evidence="4">Cytoplasm</location>
    </subcellularLocation>
</comment>
<keyword evidence="4" id="KW-0641">Proline biosynthesis</keyword>
<comment type="caution">
    <text evidence="8">The sequence shown here is derived from an EMBL/GenBank/DDBJ whole genome shotgun (WGS) entry which is preliminary data.</text>
</comment>
<comment type="function">
    <text evidence="4">Catalyzes the reduction of 1-pyrroline-5-carboxylate (PCA) to L-proline.</text>
</comment>
<dbReference type="RefSeq" id="WP_377938548.1">
    <property type="nucleotide sequence ID" value="NZ_JBHTHQ010000021.1"/>
</dbReference>
<comment type="pathway">
    <text evidence="4">Amino-acid biosynthesis; L-proline biosynthesis; L-proline from L-glutamate 5-semialdehyde: step 1/1.</text>
</comment>
<evidence type="ECO:0000256" key="3">
    <source>
        <dbReference type="ARBA" id="ARBA00023002"/>
    </source>
</evidence>
<comment type="catalytic activity">
    <reaction evidence="4">
        <text>L-proline + NADP(+) = (S)-1-pyrroline-5-carboxylate + NADPH + 2 H(+)</text>
        <dbReference type="Rhea" id="RHEA:14109"/>
        <dbReference type="ChEBI" id="CHEBI:15378"/>
        <dbReference type="ChEBI" id="CHEBI:17388"/>
        <dbReference type="ChEBI" id="CHEBI:57783"/>
        <dbReference type="ChEBI" id="CHEBI:58349"/>
        <dbReference type="ChEBI" id="CHEBI:60039"/>
        <dbReference type="EC" id="1.5.1.2"/>
    </reaction>
</comment>
<sequence length="264" mass="27543">MAQTVGFIGFGNMATAIVDGWRKTCTVRDMKIVACAAHYQALPAKTQPRGVEAMKNAREVVDASDIIIVAVKPYQIDAIFNEFKASVDWASKTVISLAAGKLNSYWTDLLGAQSHHISTIPNTPIAIGEGVVVAEATHTLRDNELATFRKLFDPIATVEFVDAAHLSVAGTLVGCGPAYAAMFMEALADAGVKYGLARATAYRLAAGMVKGAGALQLETGLAPAVMKDAVCSPGGTTIQGVAALEQTGFRGSVIAAIDAVEGSR</sequence>
<dbReference type="InterPro" id="IPR036291">
    <property type="entry name" value="NAD(P)-bd_dom_sf"/>
</dbReference>
<evidence type="ECO:0000259" key="6">
    <source>
        <dbReference type="Pfam" id="PF03807"/>
    </source>
</evidence>
<dbReference type="GO" id="GO:0004735">
    <property type="term" value="F:pyrroline-5-carboxylate reductase activity"/>
    <property type="evidence" value="ECO:0007669"/>
    <property type="project" value="UniProtKB-EC"/>
</dbReference>
<evidence type="ECO:0000313" key="8">
    <source>
        <dbReference type="EMBL" id="MFD0704835.1"/>
    </source>
</evidence>
<evidence type="ECO:0000256" key="4">
    <source>
        <dbReference type="HAMAP-Rule" id="MF_01925"/>
    </source>
</evidence>
<keyword evidence="4" id="KW-0028">Amino-acid biosynthesis</keyword>
<dbReference type="SUPFAM" id="SSF51735">
    <property type="entry name" value="NAD(P)-binding Rossmann-fold domains"/>
    <property type="match status" value="1"/>
</dbReference>
<dbReference type="EC" id="1.5.1.2" evidence="4 5"/>
<feature type="domain" description="Pyrroline-5-carboxylate reductase catalytic N-terminal" evidence="6">
    <location>
        <begin position="4"/>
        <end position="100"/>
    </location>
</feature>
<dbReference type="SUPFAM" id="SSF48179">
    <property type="entry name" value="6-phosphogluconate dehydrogenase C-terminal domain-like"/>
    <property type="match status" value="1"/>
</dbReference>
<keyword evidence="9" id="KW-1185">Reference proteome</keyword>
<dbReference type="EMBL" id="JBHTHQ010000021">
    <property type="protein sequence ID" value="MFD0704835.1"/>
    <property type="molecule type" value="Genomic_DNA"/>
</dbReference>
<dbReference type="Proteomes" id="UP001597036">
    <property type="component" value="Unassembled WGS sequence"/>
</dbReference>
<dbReference type="PIRSF" id="PIRSF000193">
    <property type="entry name" value="Pyrrol-5-carb_rd"/>
    <property type="match status" value="1"/>
</dbReference>
<dbReference type="Pfam" id="PF14748">
    <property type="entry name" value="P5CR_dimer"/>
    <property type="match status" value="1"/>
</dbReference>
<dbReference type="InterPro" id="IPR029036">
    <property type="entry name" value="P5CR_dimer"/>
</dbReference>
<dbReference type="Gene3D" id="1.10.3730.10">
    <property type="entry name" value="ProC C-terminal domain-like"/>
    <property type="match status" value="1"/>
</dbReference>
<evidence type="ECO:0000256" key="5">
    <source>
        <dbReference type="NCBIfam" id="TIGR00112"/>
    </source>
</evidence>
<protein>
    <recommendedName>
        <fullName evidence="4 5">Pyrroline-5-carboxylate reductase</fullName>
        <shortName evidence="4">P5C reductase</shortName>
        <shortName evidence="4">P5CR</shortName>
        <ecNumber evidence="4 5">1.5.1.2</ecNumber>
    </recommendedName>
    <alternativeName>
        <fullName evidence="4">PCA reductase</fullName>
    </alternativeName>
</protein>
<evidence type="ECO:0000259" key="7">
    <source>
        <dbReference type="Pfam" id="PF14748"/>
    </source>
</evidence>
<dbReference type="InterPro" id="IPR028939">
    <property type="entry name" value="P5C_Rdtase_cat_N"/>
</dbReference>
<keyword evidence="3 4" id="KW-0560">Oxidoreductase</keyword>
<dbReference type="Gene3D" id="3.40.50.720">
    <property type="entry name" value="NAD(P)-binding Rossmann-like Domain"/>
    <property type="match status" value="1"/>
</dbReference>
<keyword evidence="2 4" id="KW-0521">NADP</keyword>
<organism evidence="8 9">
    <name type="scientific">Alloscardovia venturai</name>
    <dbReference type="NCBI Taxonomy" id="1769421"/>
    <lineage>
        <taxon>Bacteria</taxon>
        <taxon>Bacillati</taxon>
        <taxon>Actinomycetota</taxon>
        <taxon>Actinomycetes</taxon>
        <taxon>Bifidobacteriales</taxon>
        <taxon>Bifidobacteriaceae</taxon>
        <taxon>Alloscardovia</taxon>
    </lineage>
</organism>